<sequence>MTAEKIRFQAGSPPWGPTTAIIGDFRFDEGEATTTPCHCLPGRSSKKSRLPRNSGSSKCGQWGQVLPFLIQSGVNRVRAKSGPLDLLGKGHLRQGNEETQHGCLGKSTATLNVPQSDGNSRLPILNLSVRSLSTFSLGSAKLAENLRELLAQINAPLLFWLDGLSRPSASVCSTVVILHDGLGTGKKSARGFNLALRASCCNRYRRGYRPALGGTLGGAGAGSVWRDYTGRLEKHLSSLEAGLRPSSGLGQRLFSWTSCLNYRWSPVPGGVWSGELGGEFSSTPTTPTPICYHQHSDTTTTTRHQLIGANHSTCIALSKPGCSGRGWVGSRIFAQQKVVDVVSRP</sequence>
<gene>
    <name evidence="1" type="ORF">RRG08_048104</name>
</gene>
<dbReference type="Proteomes" id="UP001283361">
    <property type="component" value="Unassembled WGS sequence"/>
</dbReference>
<feature type="non-terminal residue" evidence="1">
    <location>
        <position position="1"/>
    </location>
</feature>
<evidence type="ECO:0000313" key="1">
    <source>
        <dbReference type="EMBL" id="KAK3783878.1"/>
    </source>
</evidence>
<reference evidence="1" key="1">
    <citation type="journal article" date="2023" name="G3 (Bethesda)">
        <title>A reference genome for the long-term kleptoplast-retaining sea slug Elysia crispata morphotype clarki.</title>
        <authorList>
            <person name="Eastman K.E."/>
            <person name="Pendleton A.L."/>
            <person name="Shaikh M.A."/>
            <person name="Suttiyut T."/>
            <person name="Ogas R."/>
            <person name="Tomko P."/>
            <person name="Gavelis G."/>
            <person name="Widhalm J.R."/>
            <person name="Wisecaver J.H."/>
        </authorList>
    </citation>
    <scope>NUCLEOTIDE SEQUENCE</scope>
    <source>
        <strain evidence="1">ECLA1</strain>
    </source>
</reference>
<accession>A0AAE1A9M4</accession>
<proteinExistence type="predicted"/>
<protein>
    <submittedName>
        <fullName evidence="1">Uncharacterized protein</fullName>
    </submittedName>
</protein>
<dbReference type="AlphaFoldDB" id="A0AAE1A9M4"/>
<evidence type="ECO:0000313" key="2">
    <source>
        <dbReference type="Proteomes" id="UP001283361"/>
    </source>
</evidence>
<keyword evidence="2" id="KW-1185">Reference proteome</keyword>
<dbReference type="EMBL" id="JAWDGP010002342">
    <property type="protein sequence ID" value="KAK3783878.1"/>
    <property type="molecule type" value="Genomic_DNA"/>
</dbReference>
<organism evidence="1 2">
    <name type="scientific">Elysia crispata</name>
    <name type="common">lettuce slug</name>
    <dbReference type="NCBI Taxonomy" id="231223"/>
    <lineage>
        <taxon>Eukaryota</taxon>
        <taxon>Metazoa</taxon>
        <taxon>Spiralia</taxon>
        <taxon>Lophotrochozoa</taxon>
        <taxon>Mollusca</taxon>
        <taxon>Gastropoda</taxon>
        <taxon>Heterobranchia</taxon>
        <taxon>Euthyneura</taxon>
        <taxon>Panpulmonata</taxon>
        <taxon>Sacoglossa</taxon>
        <taxon>Placobranchoidea</taxon>
        <taxon>Plakobranchidae</taxon>
        <taxon>Elysia</taxon>
    </lineage>
</organism>
<name>A0AAE1A9M4_9GAST</name>
<comment type="caution">
    <text evidence="1">The sequence shown here is derived from an EMBL/GenBank/DDBJ whole genome shotgun (WGS) entry which is preliminary data.</text>
</comment>